<dbReference type="Proteomes" id="UP000183447">
    <property type="component" value="Unassembled WGS sequence"/>
</dbReference>
<keyword evidence="3" id="KW-1185">Reference proteome</keyword>
<reference evidence="2 3" key="1">
    <citation type="submission" date="2016-11" db="EMBL/GenBank/DDBJ databases">
        <authorList>
            <person name="Jaros S."/>
            <person name="Januszkiewicz K."/>
            <person name="Wedrychowicz H."/>
        </authorList>
    </citation>
    <scope>NUCLEOTIDE SEQUENCE [LARGE SCALE GENOMIC DNA]</scope>
    <source>
        <strain evidence="2 3">ATCC 23634</strain>
    </source>
</reference>
<evidence type="ECO:0000256" key="1">
    <source>
        <dbReference type="SAM" id="SignalP"/>
    </source>
</evidence>
<gene>
    <name evidence="2" type="ORF">SAMN02983003_1372</name>
</gene>
<protein>
    <submittedName>
        <fullName evidence="2">Uncharacterized protein</fullName>
    </submittedName>
</protein>
<dbReference type="AlphaFoldDB" id="A0A1K2HVW8"/>
<sequence length="383" mass="39989">MRIIFVTAFIVAAWAFGAVASEARYEASVTSGWTDNATDTPAGGADLFVEQGHAVAVGLDLGWAVLRGTISAETRHHQSFGEADDWVARGGGSIEVPLPGMVLRGSAALTRESDGKFLLIGDLLVPLRSERTQGEVGFELVAEEAGIRRSTAGVSLRGVMNDPTSFPTLPVAAERLSPDVGMLTFSGRHEVVIGADTVLNGAAQYRNVRVPADDSLAFGRTAFSALGLRLGLEARPVPDLTLKADAGAESYFDPGGLAVGWLPVGRIEAETRIGDVQIGGAAGIDLELFDPVDGAASRKIVAAMRLAHPGPSESTLLVSLDASHEQGLIGTEAVKRKLEFGAALEGRLTEMFGYRLGFAQGLAGDSSGAYATRTLRLTLSGSS</sequence>
<keyword evidence="1" id="KW-0732">Signal</keyword>
<proteinExistence type="predicted"/>
<name>A0A1K2HVW8_9HYPH</name>
<feature type="chain" id="PRO_5013176646" evidence="1">
    <location>
        <begin position="21"/>
        <end position="383"/>
    </location>
</feature>
<dbReference type="STRING" id="665118.SAMN02983003_1372"/>
<evidence type="ECO:0000313" key="3">
    <source>
        <dbReference type="Proteomes" id="UP000183447"/>
    </source>
</evidence>
<organism evidence="2 3">
    <name type="scientific">Devosia enhydra</name>
    <dbReference type="NCBI Taxonomy" id="665118"/>
    <lineage>
        <taxon>Bacteria</taxon>
        <taxon>Pseudomonadati</taxon>
        <taxon>Pseudomonadota</taxon>
        <taxon>Alphaproteobacteria</taxon>
        <taxon>Hyphomicrobiales</taxon>
        <taxon>Devosiaceae</taxon>
        <taxon>Devosia</taxon>
    </lineage>
</organism>
<dbReference type="EMBL" id="FPKU01000001">
    <property type="protein sequence ID" value="SFZ82953.1"/>
    <property type="molecule type" value="Genomic_DNA"/>
</dbReference>
<feature type="signal peptide" evidence="1">
    <location>
        <begin position="1"/>
        <end position="20"/>
    </location>
</feature>
<dbReference type="RefSeq" id="WP_072340126.1">
    <property type="nucleotide sequence ID" value="NZ_FPKU01000001.1"/>
</dbReference>
<accession>A0A1K2HVW8</accession>
<evidence type="ECO:0000313" key="2">
    <source>
        <dbReference type="EMBL" id="SFZ82953.1"/>
    </source>
</evidence>